<protein>
    <submittedName>
        <fullName evidence="1">TRIM2_3</fullName>
    </submittedName>
</protein>
<organism evidence="1 2">
    <name type="scientific">Mytilus coruscus</name>
    <name type="common">Sea mussel</name>
    <dbReference type="NCBI Taxonomy" id="42192"/>
    <lineage>
        <taxon>Eukaryota</taxon>
        <taxon>Metazoa</taxon>
        <taxon>Spiralia</taxon>
        <taxon>Lophotrochozoa</taxon>
        <taxon>Mollusca</taxon>
        <taxon>Bivalvia</taxon>
        <taxon>Autobranchia</taxon>
        <taxon>Pteriomorphia</taxon>
        <taxon>Mytilida</taxon>
        <taxon>Mytiloidea</taxon>
        <taxon>Mytilidae</taxon>
        <taxon>Mytilinae</taxon>
        <taxon>Mytilus</taxon>
    </lineage>
</organism>
<dbReference type="PANTHER" id="PTHR24104:SF25">
    <property type="entry name" value="PROTEIN LIN-41"/>
    <property type="match status" value="1"/>
</dbReference>
<dbReference type="InterPro" id="IPR011042">
    <property type="entry name" value="6-blade_b-propeller_TolB-like"/>
</dbReference>
<reference evidence="1 2" key="1">
    <citation type="submission" date="2020-06" db="EMBL/GenBank/DDBJ databases">
        <authorList>
            <person name="Li R."/>
            <person name="Bekaert M."/>
        </authorList>
    </citation>
    <scope>NUCLEOTIDE SEQUENCE [LARGE SCALE GENOMIC DNA]</scope>
    <source>
        <strain evidence="2">wild</strain>
    </source>
</reference>
<dbReference type="SUPFAM" id="SSF101898">
    <property type="entry name" value="NHL repeat"/>
    <property type="match status" value="1"/>
</dbReference>
<keyword evidence="2" id="KW-1185">Reference proteome</keyword>
<gene>
    <name evidence="1" type="ORF">MCOR_35409</name>
</gene>
<evidence type="ECO:0000313" key="1">
    <source>
        <dbReference type="EMBL" id="CAC5401314.1"/>
    </source>
</evidence>
<dbReference type="Gene3D" id="2.120.10.30">
    <property type="entry name" value="TolB, C-terminal domain"/>
    <property type="match status" value="1"/>
</dbReference>
<name>A0A6J8D2H0_MYTCO</name>
<sequence length="276" mass="31198">MKDRRAQMMVPKPRKSINDIKLEFKRKLDTTCTYPYGCCATKKGEFLFTNYESNNGKLIVINAEAEVEYTILLKETYRAYDVASLDDSTVAVSTGYSSKQPGIGIVDLTKKKVIMVIDLNNYPYGITYDGKSLICCVGDKDLHVISCTDYSITTIPYTFLPRYSYVSTHADKIFLTNPDKHTVTCCLYSGAQVWEFKDESVLNNPRGITIDNKGNVFVVGMNSCNVVVLSPDGKHSKQILSKEDGLDKPTSIYFDKERKQLLVTNHKQFVYIYNVS</sequence>
<dbReference type="GO" id="GO:0043161">
    <property type="term" value="P:proteasome-mediated ubiquitin-dependent protein catabolic process"/>
    <property type="evidence" value="ECO:0007669"/>
    <property type="project" value="TreeGrafter"/>
</dbReference>
<dbReference type="EMBL" id="CACVKT020006394">
    <property type="protein sequence ID" value="CAC5401314.1"/>
    <property type="molecule type" value="Genomic_DNA"/>
</dbReference>
<dbReference type="PANTHER" id="PTHR24104">
    <property type="entry name" value="E3 UBIQUITIN-PROTEIN LIGASE NHLRC1-RELATED"/>
    <property type="match status" value="1"/>
</dbReference>
<dbReference type="OrthoDB" id="6087280at2759"/>
<proteinExistence type="predicted"/>
<dbReference type="GO" id="GO:0008270">
    <property type="term" value="F:zinc ion binding"/>
    <property type="evidence" value="ECO:0007669"/>
    <property type="project" value="UniProtKB-KW"/>
</dbReference>
<dbReference type="Gene3D" id="2.130.10.10">
    <property type="entry name" value="YVTN repeat-like/Quinoprotein amine dehydrogenase"/>
    <property type="match status" value="1"/>
</dbReference>
<evidence type="ECO:0000313" key="2">
    <source>
        <dbReference type="Proteomes" id="UP000507470"/>
    </source>
</evidence>
<dbReference type="AlphaFoldDB" id="A0A6J8D2H0"/>
<dbReference type="Proteomes" id="UP000507470">
    <property type="component" value="Unassembled WGS sequence"/>
</dbReference>
<dbReference type="GO" id="GO:0000209">
    <property type="term" value="P:protein polyubiquitination"/>
    <property type="evidence" value="ECO:0007669"/>
    <property type="project" value="TreeGrafter"/>
</dbReference>
<accession>A0A6J8D2H0</accession>
<dbReference type="GO" id="GO:0061630">
    <property type="term" value="F:ubiquitin protein ligase activity"/>
    <property type="evidence" value="ECO:0007669"/>
    <property type="project" value="TreeGrafter"/>
</dbReference>
<dbReference type="InterPro" id="IPR050952">
    <property type="entry name" value="TRIM-NHL_E3_ligases"/>
</dbReference>
<dbReference type="InterPro" id="IPR015943">
    <property type="entry name" value="WD40/YVTN_repeat-like_dom_sf"/>
</dbReference>